<feature type="domain" description="ABC transporter" evidence="7">
    <location>
        <begin position="7"/>
        <end position="214"/>
    </location>
</feature>
<dbReference type="AlphaFoldDB" id="A0A4R2N6K4"/>
<keyword evidence="1" id="KW-0813">Transport</keyword>
<evidence type="ECO:0000256" key="4">
    <source>
        <dbReference type="ARBA" id="ARBA00022840"/>
    </source>
</evidence>
<keyword evidence="4" id="KW-0067">ATP-binding</keyword>
<dbReference type="PROSITE" id="PS00211">
    <property type="entry name" value="ABC_TRANSPORTER_1"/>
    <property type="match status" value="1"/>
</dbReference>
<organism evidence="8 9">
    <name type="scientific">Nicoletella semolina</name>
    <dbReference type="NCBI Taxonomy" id="271160"/>
    <lineage>
        <taxon>Bacteria</taxon>
        <taxon>Pseudomonadati</taxon>
        <taxon>Pseudomonadota</taxon>
        <taxon>Gammaproteobacteria</taxon>
        <taxon>Pasteurellales</taxon>
        <taxon>Pasteurellaceae</taxon>
        <taxon>Nicoletella</taxon>
    </lineage>
</organism>
<dbReference type="Gene3D" id="3.40.50.300">
    <property type="entry name" value="P-loop containing nucleotide triphosphate hydrolases"/>
    <property type="match status" value="1"/>
</dbReference>
<dbReference type="GO" id="GO:0022857">
    <property type="term" value="F:transmembrane transporter activity"/>
    <property type="evidence" value="ECO:0007669"/>
    <property type="project" value="InterPro"/>
</dbReference>
<evidence type="ECO:0000313" key="8">
    <source>
        <dbReference type="EMBL" id="TCP16527.1"/>
    </source>
</evidence>
<reference evidence="8 9" key="1">
    <citation type="submission" date="2019-03" db="EMBL/GenBank/DDBJ databases">
        <title>Genomic Encyclopedia of Type Strains, Phase IV (KMG-IV): sequencing the most valuable type-strain genomes for metagenomic binning, comparative biology and taxonomic classification.</title>
        <authorList>
            <person name="Goeker M."/>
        </authorList>
    </citation>
    <scope>NUCLEOTIDE SEQUENCE [LARGE SCALE GENOMIC DNA]</scope>
    <source>
        <strain evidence="8 9">DSM 16380</strain>
    </source>
</reference>
<dbReference type="PANTHER" id="PTHR43499">
    <property type="entry name" value="ABC TRANSPORTER I FAMILY MEMBER 1"/>
    <property type="match status" value="1"/>
</dbReference>
<dbReference type="EMBL" id="SLXJ01000011">
    <property type="protein sequence ID" value="TCP16527.1"/>
    <property type="molecule type" value="Genomic_DNA"/>
</dbReference>
<evidence type="ECO:0000259" key="7">
    <source>
        <dbReference type="PROSITE" id="PS50893"/>
    </source>
</evidence>
<keyword evidence="9" id="KW-1185">Reference proteome</keyword>
<accession>A0A4R2N6K4</accession>
<keyword evidence="2" id="KW-0547">Nucleotide-binding</keyword>
<dbReference type="GO" id="GO:0017004">
    <property type="term" value="P:cytochrome complex assembly"/>
    <property type="evidence" value="ECO:0007669"/>
    <property type="project" value="UniProtKB-KW"/>
</dbReference>
<evidence type="ECO:0000256" key="5">
    <source>
        <dbReference type="ARBA" id="ARBA00022967"/>
    </source>
</evidence>
<dbReference type="GO" id="GO:0016887">
    <property type="term" value="F:ATP hydrolysis activity"/>
    <property type="evidence" value="ECO:0007669"/>
    <property type="project" value="InterPro"/>
</dbReference>
<dbReference type="SUPFAM" id="SSF52540">
    <property type="entry name" value="P-loop containing nucleoside triphosphate hydrolases"/>
    <property type="match status" value="1"/>
</dbReference>
<sequence length="215" mass="24338">MKNKSILSLVNLACERGETRLFEHCSWTMESGEWVQVEGHNGIGKTSLLRIVAGLAVPVEGEVQWNGVLIDKQRSDFYQNLHYLGHQAGIKPELTAWENLRFFQKTQSLPINDEMIWQALGKVSLLGREDLPCSQLSAGQQRRVALAKLWLTSAQLWVLDEPFTAIDKKGVEDLISHIERHCIQGGMVIFTSHQAAQSRKVRTVSLDQFKVNQMD</sequence>
<keyword evidence="6" id="KW-0472">Membrane</keyword>
<name>A0A4R2N6K4_9PAST</name>
<dbReference type="InterPro" id="IPR017871">
    <property type="entry name" value="ABC_transporter-like_CS"/>
</dbReference>
<dbReference type="InterPro" id="IPR005895">
    <property type="entry name" value="ABC_transptr_haem_export_CcmA"/>
</dbReference>
<evidence type="ECO:0000256" key="2">
    <source>
        <dbReference type="ARBA" id="ARBA00022741"/>
    </source>
</evidence>
<dbReference type="Proteomes" id="UP000295537">
    <property type="component" value="Unassembled WGS sequence"/>
</dbReference>
<dbReference type="SMART" id="SM00382">
    <property type="entry name" value="AAA"/>
    <property type="match status" value="1"/>
</dbReference>
<dbReference type="OrthoDB" id="9800654at2"/>
<protein>
    <submittedName>
        <fullName evidence="8">Heme exporter protein A</fullName>
    </submittedName>
</protein>
<dbReference type="RefSeq" id="WP_132501753.1">
    <property type="nucleotide sequence ID" value="NZ_LVXA01000001.1"/>
</dbReference>
<comment type="caution">
    <text evidence="8">The sequence shown here is derived from an EMBL/GenBank/DDBJ whole genome shotgun (WGS) entry which is preliminary data.</text>
</comment>
<evidence type="ECO:0000256" key="6">
    <source>
        <dbReference type="ARBA" id="ARBA00023136"/>
    </source>
</evidence>
<dbReference type="Pfam" id="PF00005">
    <property type="entry name" value="ABC_tran"/>
    <property type="match status" value="1"/>
</dbReference>
<dbReference type="PANTHER" id="PTHR43499:SF1">
    <property type="entry name" value="ABC TRANSPORTER I FAMILY MEMBER 1"/>
    <property type="match status" value="1"/>
</dbReference>
<dbReference type="PROSITE" id="PS50893">
    <property type="entry name" value="ABC_TRANSPORTER_2"/>
    <property type="match status" value="1"/>
</dbReference>
<dbReference type="InterPro" id="IPR003439">
    <property type="entry name" value="ABC_transporter-like_ATP-bd"/>
</dbReference>
<evidence type="ECO:0000256" key="3">
    <source>
        <dbReference type="ARBA" id="ARBA00022748"/>
    </source>
</evidence>
<evidence type="ECO:0000256" key="1">
    <source>
        <dbReference type="ARBA" id="ARBA00022448"/>
    </source>
</evidence>
<dbReference type="InterPro" id="IPR003593">
    <property type="entry name" value="AAA+_ATPase"/>
</dbReference>
<dbReference type="InterPro" id="IPR027417">
    <property type="entry name" value="P-loop_NTPase"/>
</dbReference>
<gene>
    <name evidence="8" type="ORF">EV693_11167</name>
</gene>
<keyword evidence="3" id="KW-0201">Cytochrome c-type biogenesis</keyword>
<proteinExistence type="predicted"/>
<dbReference type="GO" id="GO:0005524">
    <property type="term" value="F:ATP binding"/>
    <property type="evidence" value="ECO:0007669"/>
    <property type="project" value="UniProtKB-KW"/>
</dbReference>
<evidence type="ECO:0000313" key="9">
    <source>
        <dbReference type="Proteomes" id="UP000295537"/>
    </source>
</evidence>
<dbReference type="NCBIfam" id="TIGR01189">
    <property type="entry name" value="ccmA"/>
    <property type="match status" value="1"/>
</dbReference>
<keyword evidence="5" id="KW-1278">Translocase</keyword>
<dbReference type="NCBIfam" id="NF010061">
    <property type="entry name" value="PRK13538.1"/>
    <property type="match status" value="1"/>
</dbReference>